<dbReference type="EMBL" id="HACG01027923">
    <property type="protein sequence ID" value="CEK74788.1"/>
    <property type="molecule type" value="Transcribed_RNA"/>
</dbReference>
<proteinExistence type="predicted"/>
<evidence type="ECO:0000313" key="1">
    <source>
        <dbReference type="EMBL" id="CEK74788.1"/>
    </source>
</evidence>
<gene>
    <name evidence="1" type="primary">ORF92559</name>
</gene>
<organism evidence="1">
    <name type="scientific">Arion vulgaris</name>
    <dbReference type="NCBI Taxonomy" id="1028688"/>
    <lineage>
        <taxon>Eukaryota</taxon>
        <taxon>Metazoa</taxon>
        <taxon>Spiralia</taxon>
        <taxon>Lophotrochozoa</taxon>
        <taxon>Mollusca</taxon>
        <taxon>Gastropoda</taxon>
        <taxon>Heterobranchia</taxon>
        <taxon>Euthyneura</taxon>
        <taxon>Panpulmonata</taxon>
        <taxon>Eupulmonata</taxon>
        <taxon>Stylommatophora</taxon>
        <taxon>Helicina</taxon>
        <taxon>Arionoidea</taxon>
        <taxon>Arionidae</taxon>
        <taxon>Arion</taxon>
    </lineage>
</organism>
<reference evidence="1" key="1">
    <citation type="submission" date="2014-12" db="EMBL/GenBank/DDBJ databases">
        <title>Insight into the proteome of Arion vulgaris.</title>
        <authorList>
            <person name="Aradska J."/>
            <person name="Bulat T."/>
            <person name="Smidak R."/>
            <person name="Sarate P."/>
            <person name="Gangsoo J."/>
            <person name="Sialana F."/>
            <person name="Bilban M."/>
            <person name="Lubec G."/>
        </authorList>
    </citation>
    <scope>NUCLEOTIDE SEQUENCE</scope>
    <source>
        <tissue evidence="1">Skin</tissue>
    </source>
</reference>
<dbReference type="AlphaFoldDB" id="A0A0B7A1U5"/>
<name>A0A0B7A1U5_9EUPU</name>
<protein>
    <submittedName>
        <fullName evidence="1">Uncharacterized protein</fullName>
    </submittedName>
</protein>
<sequence length="55" mass="6416">MIVQIKGSIVDTEVMSHTCLVHLSPSQQWLKVVYGADNDMYEFCQPGKIKYRNKW</sequence>
<accession>A0A0B7A1U5</accession>